<evidence type="ECO:0008006" key="4">
    <source>
        <dbReference type="Google" id="ProtNLM"/>
    </source>
</evidence>
<evidence type="ECO:0000256" key="1">
    <source>
        <dbReference type="SAM" id="MobiDB-lite"/>
    </source>
</evidence>
<dbReference type="eggNOG" id="ENOG502RPJF">
    <property type="taxonomic scope" value="Eukaryota"/>
</dbReference>
<comment type="caution">
    <text evidence="2">The sequence shown here is derived from an EMBL/GenBank/DDBJ whole genome shotgun (WGS) entry which is preliminary data.</text>
</comment>
<gene>
    <name evidence="2" type="ORF">ARB_04712</name>
</gene>
<accession>D4AM22</accession>
<dbReference type="KEGG" id="abe:ARB_04712"/>
<dbReference type="AlphaFoldDB" id="D4AM22"/>
<dbReference type="EMBL" id="ABSU01000002">
    <property type="protein sequence ID" value="EFE35778.1"/>
    <property type="molecule type" value="Genomic_DNA"/>
</dbReference>
<proteinExistence type="predicted"/>
<evidence type="ECO:0000313" key="3">
    <source>
        <dbReference type="Proteomes" id="UP000008866"/>
    </source>
</evidence>
<dbReference type="OMA" id="CRVEDCS"/>
<sequence length="163" mass="18745">MAKNFSENDDEGNIILYHGELICRVEDCAAETPYSSTNNLRKHLKEQHDDLVLKKTAGGATSFKQLNEAIQFYKSLEFEEEAEEEEEEVRPRTPKSTKKGGSKRASKRLPEKRLPPLPMRKDGQRNCDNAKVCCTDSQFCNYFDLFYVEEIEEAEDNEEEVVA</sequence>
<feature type="compositionally biased region" description="Acidic residues" evidence="1">
    <location>
        <begin position="79"/>
        <end position="88"/>
    </location>
</feature>
<dbReference type="GeneID" id="9521913"/>
<feature type="compositionally biased region" description="Basic residues" evidence="1">
    <location>
        <begin position="92"/>
        <end position="107"/>
    </location>
</feature>
<name>D4AM22_ARTBC</name>
<evidence type="ECO:0000313" key="2">
    <source>
        <dbReference type="EMBL" id="EFE35778.1"/>
    </source>
</evidence>
<dbReference type="RefSeq" id="XP_003016423.1">
    <property type="nucleotide sequence ID" value="XM_003016377.1"/>
</dbReference>
<feature type="compositionally biased region" description="Basic and acidic residues" evidence="1">
    <location>
        <begin position="108"/>
        <end position="124"/>
    </location>
</feature>
<dbReference type="Proteomes" id="UP000008866">
    <property type="component" value="Unassembled WGS sequence"/>
</dbReference>
<reference evidence="3" key="1">
    <citation type="journal article" date="2011" name="Genome Biol.">
        <title>Comparative and functional genomics provide insights into the pathogenicity of dermatophytic fungi.</title>
        <authorList>
            <person name="Burmester A."/>
            <person name="Shelest E."/>
            <person name="Gloeckner G."/>
            <person name="Heddergott C."/>
            <person name="Schindler S."/>
            <person name="Staib P."/>
            <person name="Heidel A."/>
            <person name="Felder M."/>
            <person name="Petzold A."/>
            <person name="Szafranski K."/>
            <person name="Feuermann M."/>
            <person name="Pedruzzi I."/>
            <person name="Priebe S."/>
            <person name="Groth M."/>
            <person name="Winkler R."/>
            <person name="Li W."/>
            <person name="Kniemeyer O."/>
            <person name="Schroeckh V."/>
            <person name="Hertweck C."/>
            <person name="Hube B."/>
            <person name="White T.C."/>
            <person name="Platzer M."/>
            <person name="Guthke R."/>
            <person name="Heitman J."/>
            <person name="Woestemeyer J."/>
            <person name="Zipfel P.F."/>
            <person name="Monod M."/>
            <person name="Brakhage A.A."/>
        </authorList>
    </citation>
    <scope>NUCLEOTIDE SEQUENCE [LARGE SCALE GENOMIC DNA]</scope>
    <source>
        <strain evidence="3">ATCC MYA-4681 / CBS 112371</strain>
    </source>
</reference>
<protein>
    <recommendedName>
        <fullName evidence="4">BED-type domain-containing protein</fullName>
    </recommendedName>
</protein>
<keyword evidence="3" id="KW-1185">Reference proteome</keyword>
<feature type="region of interest" description="Disordered" evidence="1">
    <location>
        <begin position="79"/>
        <end position="124"/>
    </location>
</feature>
<dbReference type="HOGENOM" id="CLU_122027_0_0_1"/>
<organism evidence="2 3">
    <name type="scientific">Arthroderma benhamiae (strain ATCC MYA-4681 / CBS 112371)</name>
    <name type="common">Trichophyton mentagrophytes</name>
    <dbReference type="NCBI Taxonomy" id="663331"/>
    <lineage>
        <taxon>Eukaryota</taxon>
        <taxon>Fungi</taxon>
        <taxon>Dikarya</taxon>
        <taxon>Ascomycota</taxon>
        <taxon>Pezizomycotina</taxon>
        <taxon>Eurotiomycetes</taxon>
        <taxon>Eurotiomycetidae</taxon>
        <taxon>Onygenales</taxon>
        <taxon>Arthrodermataceae</taxon>
        <taxon>Trichophyton</taxon>
    </lineage>
</organism>